<accession>A0A7R8WWI3</accession>
<dbReference type="AlphaFoldDB" id="A0A7R8WWI3"/>
<dbReference type="GO" id="GO:0016020">
    <property type="term" value="C:membrane"/>
    <property type="evidence" value="ECO:0007669"/>
    <property type="project" value="InterPro"/>
</dbReference>
<feature type="non-terminal residue" evidence="3">
    <location>
        <position position="261"/>
    </location>
</feature>
<dbReference type="Pfam" id="PF06580">
    <property type="entry name" value="His_kinase"/>
    <property type="match status" value="1"/>
</dbReference>
<dbReference type="Pfam" id="PF01590">
    <property type="entry name" value="GAF"/>
    <property type="match status" value="1"/>
</dbReference>
<dbReference type="GO" id="GO:0000155">
    <property type="term" value="F:phosphorelay sensor kinase activity"/>
    <property type="evidence" value="ECO:0007669"/>
    <property type="project" value="InterPro"/>
</dbReference>
<evidence type="ECO:0000259" key="2">
    <source>
        <dbReference type="Pfam" id="PF06580"/>
    </source>
</evidence>
<feature type="domain" description="GAF" evidence="1">
    <location>
        <begin position="52"/>
        <end position="174"/>
    </location>
</feature>
<evidence type="ECO:0000313" key="3">
    <source>
        <dbReference type="EMBL" id="CAD7238443.1"/>
    </source>
</evidence>
<dbReference type="InterPro" id="IPR029016">
    <property type="entry name" value="GAF-like_dom_sf"/>
</dbReference>
<dbReference type="EMBL" id="OB701518">
    <property type="protein sequence ID" value="CAD7238443.1"/>
    <property type="molecule type" value="Genomic_DNA"/>
</dbReference>
<dbReference type="InterPro" id="IPR050640">
    <property type="entry name" value="Bact_2-comp_sensor_kinase"/>
</dbReference>
<dbReference type="SUPFAM" id="SSF55781">
    <property type="entry name" value="GAF domain-like"/>
    <property type="match status" value="1"/>
</dbReference>
<feature type="domain" description="Signal transduction histidine kinase internal region" evidence="2">
    <location>
        <begin position="189"/>
        <end position="260"/>
    </location>
</feature>
<dbReference type="PANTHER" id="PTHR34220">
    <property type="entry name" value="SENSOR HISTIDINE KINASE YPDA"/>
    <property type="match status" value="1"/>
</dbReference>
<organism evidence="3">
    <name type="scientific">Cyprideis torosa</name>
    <dbReference type="NCBI Taxonomy" id="163714"/>
    <lineage>
        <taxon>Eukaryota</taxon>
        <taxon>Metazoa</taxon>
        <taxon>Ecdysozoa</taxon>
        <taxon>Arthropoda</taxon>
        <taxon>Crustacea</taxon>
        <taxon>Oligostraca</taxon>
        <taxon>Ostracoda</taxon>
        <taxon>Podocopa</taxon>
        <taxon>Podocopida</taxon>
        <taxon>Cytherocopina</taxon>
        <taxon>Cytheroidea</taxon>
        <taxon>Cytherideidae</taxon>
        <taxon>Cyprideis</taxon>
    </lineage>
</organism>
<dbReference type="PANTHER" id="PTHR34220:SF7">
    <property type="entry name" value="SENSOR HISTIDINE KINASE YPDA"/>
    <property type="match status" value="1"/>
</dbReference>
<evidence type="ECO:0000259" key="1">
    <source>
        <dbReference type="Pfam" id="PF01590"/>
    </source>
</evidence>
<name>A0A7R8WWI3_9CRUS</name>
<dbReference type="InterPro" id="IPR003018">
    <property type="entry name" value="GAF"/>
</dbReference>
<dbReference type="OrthoDB" id="21225at2759"/>
<dbReference type="Gene3D" id="3.30.450.40">
    <property type="match status" value="1"/>
</dbReference>
<gene>
    <name evidence="3" type="ORF">CTOB1V02_LOCUS16258</name>
</gene>
<dbReference type="InterPro" id="IPR010559">
    <property type="entry name" value="Sig_transdc_His_kin_internal"/>
</dbReference>
<sequence>MLIGNGLGAALFIHVVRTISEFRERKESTQVHNLFDIANNTVRYLRDGLDKQTAQATAKIIYERMPVAAVSITDASQVLAHVGQGADHHLPGKPYITKSTKKVIVTGKAIFHRDREKIGCDHGDCPFHSGVIVPLRKGGEIVGTLKVYGSRAFELNRIQYEMVKGLGDLFSLQLELKDIEVKDRLLAVAEIKHLQAQINPHFLFNSLNTIASFCRTAPEKARELILDLSLYMRKNLDSSRGFIRLRDELEQIQSYLAIEKA</sequence>
<protein>
    <submittedName>
        <fullName evidence="3">Uncharacterized protein</fullName>
    </submittedName>
</protein>
<proteinExistence type="predicted"/>
<reference evidence="3" key="1">
    <citation type="submission" date="2020-11" db="EMBL/GenBank/DDBJ databases">
        <authorList>
            <person name="Tran Van P."/>
        </authorList>
    </citation>
    <scope>NUCLEOTIDE SEQUENCE</scope>
</reference>